<feature type="transmembrane region" description="Helical" evidence="1">
    <location>
        <begin position="103"/>
        <end position="121"/>
    </location>
</feature>
<keyword evidence="1" id="KW-1133">Transmembrane helix</keyword>
<protein>
    <submittedName>
        <fullName evidence="2">Uncharacterized protein</fullName>
    </submittedName>
</protein>
<feature type="transmembrane region" description="Helical" evidence="1">
    <location>
        <begin position="219"/>
        <end position="236"/>
    </location>
</feature>
<dbReference type="RefSeq" id="WP_258786868.1">
    <property type="nucleotide sequence ID" value="NZ_JANUGQ010000006.1"/>
</dbReference>
<feature type="transmembrane region" description="Helical" evidence="1">
    <location>
        <begin position="280"/>
        <end position="299"/>
    </location>
</feature>
<keyword evidence="3" id="KW-1185">Reference proteome</keyword>
<proteinExistence type="predicted"/>
<keyword evidence="1" id="KW-0472">Membrane</keyword>
<evidence type="ECO:0000256" key="1">
    <source>
        <dbReference type="SAM" id="Phobius"/>
    </source>
</evidence>
<feature type="transmembrane region" description="Helical" evidence="1">
    <location>
        <begin position="167"/>
        <end position="184"/>
    </location>
</feature>
<evidence type="ECO:0000313" key="3">
    <source>
        <dbReference type="Proteomes" id="UP001431313"/>
    </source>
</evidence>
<evidence type="ECO:0000313" key="2">
    <source>
        <dbReference type="EMBL" id="MCS0635922.1"/>
    </source>
</evidence>
<feature type="transmembrane region" description="Helical" evidence="1">
    <location>
        <begin position="43"/>
        <end position="60"/>
    </location>
</feature>
<dbReference type="EMBL" id="JANUGQ010000006">
    <property type="protein sequence ID" value="MCS0635922.1"/>
    <property type="molecule type" value="Genomic_DNA"/>
</dbReference>
<reference evidence="2" key="1">
    <citation type="submission" date="2022-08" db="EMBL/GenBank/DDBJ databases">
        <authorList>
            <person name="Somphong A."/>
            <person name="Phongsopitanun W."/>
        </authorList>
    </citation>
    <scope>NUCLEOTIDE SEQUENCE</scope>
    <source>
        <strain evidence="2">LP05-1</strain>
    </source>
</reference>
<accession>A0ABT2CES8</accession>
<keyword evidence="1" id="KW-0812">Transmembrane</keyword>
<organism evidence="2 3">
    <name type="scientific">Streptomyces pyxinae</name>
    <dbReference type="NCBI Taxonomy" id="2970734"/>
    <lineage>
        <taxon>Bacteria</taxon>
        <taxon>Bacillati</taxon>
        <taxon>Actinomycetota</taxon>
        <taxon>Actinomycetes</taxon>
        <taxon>Kitasatosporales</taxon>
        <taxon>Streptomycetaceae</taxon>
        <taxon>Streptomyces</taxon>
    </lineage>
</organism>
<sequence length="417" mass="45498">MDVPSYLSRRRTRTWLSRGLAFTGRLLDEYPERVTPEGRPGQLAFICGVPLGIMTLVWAACAAEGLATAPGCSPATLLHVAVPAAGDGVTACRTLPLVADLPSAALGFTSTLAVTLYLTLITRLARLKEEIVESGLVRSPDLAAGDLARRLTALETRVRIGRPAKTALAFACVAGSAGLYFWAYDGGRAFTDLSAVSASHPSMESIRVSWWANYLEHPLMAAIWILIGSLGLYFAAKQGYIYQRLLAFSWGARGMWDFQYVSRAQNDDFGWKPVGRVITMVYLGFLNFTVSLTAAAYLLRGESGDWKNPVVGVVALVGIWANAGILLALLTVMIRNHRSVVERQRSAVAAEIARVREEARSGAVTDDARLALLTAEGGLLYEAPRWYPLRGRLKPIFSLLPILLTLYKFSEEFTKLK</sequence>
<dbReference type="Proteomes" id="UP001431313">
    <property type="component" value="Unassembled WGS sequence"/>
</dbReference>
<comment type="caution">
    <text evidence="2">The sequence shown here is derived from an EMBL/GenBank/DDBJ whole genome shotgun (WGS) entry which is preliminary data.</text>
</comment>
<gene>
    <name evidence="2" type="ORF">NX801_09630</name>
</gene>
<name>A0ABT2CES8_9ACTN</name>
<feature type="transmembrane region" description="Helical" evidence="1">
    <location>
        <begin position="311"/>
        <end position="334"/>
    </location>
</feature>